<evidence type="ECO:0000313" key="2">
    <source>
        <dbReference type="Proteomes" id="UP000053144"/>
    </source>
</evidence>
<dbReference type="AlphaFoldDB" id="A0A0L9V0B0"/>
<protein>
    <submittedName>
        <fullName evidence="1">Uncharacterized protein</fullName>
    </submittedName>
</protein>
<name>A0A0L9V0B0_PHAAN</name>
<organism evidence="1 2">
    <name type="scientific">Phaseolus angularis</name>
    <name type="common">Azuki bean</name>
    <name type="synonym">Vigna angularis</name>
    <dbReference type="NCBI Taxonomy" id="3914"/>
    <lineage>
        <taxon>Eukaryota</taxon>
        <taxon>Viridiplantae</taxon>
        <taxon>Streptophyta</taxon>
        <taxon>Embryophyta</taxon>
        <taxon>Tracheophyta</taxon>
        <taxon>Spermatophyta</taxon>
        <taxon>Magnoliopsida</taxon>
        <taxon>eudicotyledons</taxon>
        <taxon>Gunneridae</taxon>
        <taxon>Pentapetalae</taxon>
        <taxon>rosids</taxon>
        <taxon>fabids</taxon>
        <taxon>Fabales</taxon>
        <taxon>Fabaceae</taxon>
        <taxon>Papilionoideae</taxon>
        <taxon>50 kb inversion clade</taxon>
        <taxon>NPAAA clade</taxon>
        <taxon>indigoferoid/millettioid clade</taxon>
        <taxon>Phaseoleae</taxon>
        <taxon>Vigna</taxon>
    </lineage>
</organism>
<accession>A0A0L9V0B0</accession>
<dbReference type="Proteomes" id="UP000053144">
    <property type="component" value="Chromosome 7"/>
</dbReference>
<proteinExistence type="predicted"/>
<gene>
    <name evidence="1" type="ORF">LR48_Vigan07g223400</name>
</gene>
<dbReference type="EMBL" id="CM003377">
    <property type="protein sequence ID" value="KOM48530.1"/>
    <property type="molecule type" value="Genomic_DNA"/>
</dbReference>
<reference evidence="2" key="1">
    <citation type="journal article" date="2015" name="Proc. Natl. Acad. Sci. U.S.A.">
        <title>Genome sequencing of adzuki bean (Vigna angularis) provides insight into high starch and low fat accumulation and domestication.</title>
        <authorList>
            <person name="Yang K."/>
            <person name="Tian Z."/>
            <person name="Chen C."/>
            <person name="Luo L."/>
            <person name="Zhao B."/>
            <person name="Wang Z."/>
            <person name="Yu L."/>
            <person name="Li Y."/>
            <person name="Sun Y."/>
            <person name="Li W."/>
            <person name="Chen Y."/>
            <person name="Li Y."/>
            <person name="Zhang Y."/>
            <person name="Ai D."/>
            <person name="Zhao J."/>
            <person name="Shang C."/>
            <person name="Ma Y."/>
            <person name="Wu B."/>
            <person name="Wang M."/>
            <person name="Gao L."/>
            <person name="Sun D."/>
            <person name="Zhang P."/>
            <person name="Guo F."/>
            <person name="Wang W."/>
            <person name="Li Y."/>
            <person name="Wang J."/>
            <person name="Varshney R.K."/>
            <person name="Wang J."/>
            <person name="Ling H.Q."/>
            <person name="Wan P."/>
        </authorList>
    </citation>
    <scope>NUCLEOTIDE SEQUENCE</scope>
    <source>
        <strain evidence="2">cv. Jingnong 6</strain>
    </source>
</reference>
<sequence>MKKERDQLMVNLEQSRRVVTALTKERDTLLLTVAEDKELKEEISEAIVLEHTRGFKKALRQVTHLLEVSTEGVEFDPRKDVYEGQLLPLSEIPKGALLES</sequence>
<evidence type="ECO:0000313" key="1">
    <source>
        <dbReference type="EMBL" id="KOM48530.1"/>
    </source>
</evidence>
<dbReference type="Gramene" id="KOM48530">
    <property type="protein sequence ID" value="KOM48530"/>
    <property type="gene ID" value="LR48_Vigan07g223400"/>
</dbReference>